<evidence type="ECO:0000256" key="1">
    <source>
        <dbReference type="ARBA" id="ARBA00022729"/>
    </source>
</evidence>
<dbReference type="EMBL" id="CP072748">
    <property type="protein sequence ID" value="QTX10891.1"/>
    <property type="molecule type" value="Genomic_DNA"/>
</dbReference>
<evidence type="ECO:0000256" key="2">
    <source>
        <dbReference type="SAM" id="Phobius"/>
    </source>
</evidence>
<evidence type="ECO:0000313" key="4">
    <source>
        <dbReference type="EMBL" id="MBO0613695.1"/>
    </source>
</evidence>
<keyword evidence="6" id="KW-1185">Reference proteome</keyword>
<reference evidence="4 6" key="1">
    <citation type="submission" date="2021-03" db="EMBL/GenBank/DDBJ databases">
        <title>Draft genome and methylome analysis of Thiotrix fructosivoruns ATCC 49748.</title>
        <authorList>
            <person name="Fomenkov A."/>
            <person name="Grabovich M.Y."/>
            <person name="Roberts R.J."/>
        </authorList>
    </citation>
    <scope>NUCLEOTIDE SEQUENCE [LARGE SCALE GENOMIC DNA]</scope>
    <source>
        <strain evidence="4 6">ATCC 49748</strain>
    </source>
</reference>
<dbReference type="Pfam" id="PF01551">
    <property type="entry name" value="Peptidase_M23"/>
    <property type="match status" value="1"/>
</dbReference>
<evidence type="ECO:0000259" key="3">
    <source>
        <dbReference type="Pfam" id="PF01551"/>
    </source>
</evidence>
<protein>
    <submittedName>
        <fullName evidence="5">M23 family metallopeptidase</fullName>
    </submittedName>
</protein>
<dbReference type="InterPro" id="IPR011055">
    <property type="entry name" value="Dup_hybrid_motif"/>
</dbReference>
<dbReference type="Gene3D" id="2.70.70.10">
    <property type="entry name" value="Glucose Permease (Domain IIA)"/>
    <property type="match status" value="1"/>
</dbReference>
<dbReference type="EMBL" id="JAFMPM010000006">
    <property type="protein sequence ID" value="MBO0613695.1"/>
    <property type="molecule type" value="Genomic_DNA"/>
</dbReference>
<dbReference type="InterPro" id="IPR016047">
    <property type="entry name" value="M23ase_b-sheet_dom"/>
</dbReference>
<dbReference type="PANTHER" id="PTHR21666:SF289">
    <property type="entry name" value="L-ALA--D-GLU ENDOPEPTIDASE"/>
    <property type="match status" value="1"/>
</dbReference>
<sequence length="185" mass="19507">MSLATYFSPVATWSISIALGVAIIPPMYQGFVFGGGENFLEQARQEVAYLFSWASPSAIRKPLEGDAVITSPYGMRKHPVTGLQAMHNGKDYRCNVGKPVGAIADGVINFAGMAGHSGLLVAVDHADGMQSLYAHLNATDMQAGKQVRAGDVIGACGNTGRSTAPHLHLGIKQHGQFIDPTTKGL</sequence>
<dbReference type="PANTHER" id="PTHR21666">
    <property type="entry name" value="PEPTIDASE-RELATED"/>
    <property type="match status" value="1"/>
</dbReference>
<proteinExistence type="predicted"/>
<dbReference type="RefSeq" id="WP_207251366.1">
    <property type="nucleotide sequence ID" value="NZ_JAFMPM010000006.1"/>
</dbReference>
<dbReference type="GO" id="GO:0004222">
    <property type="term" value="F:metalloendopeptidase activity"/>
    <property type="evidence" value="ECO:0007669"/>
    <property type="project" value="TreeGrafter"/>
</dbReference>
<gene>
    <name evidence="5" type="ORF">J1836_000485</name>
    <name evidence="4" type="ORF">J1836_12330</name>
</gene>
<feature type="transmembrane region" description="Helical" evidence="2">
    <location>
        <begin position="6"/>
        <end position="24"/>
    </location>
</feature>
<dbReference type="InterPro" id="IPR050570">
    <property type="entry name" value="Cell_wall_metabolism_enzyme"/>
</dbReference>
<feature type="domain" description="M23ase beta-sheet core" evidence="3">
    <location>
        <begin position="86"/>
        <end position="180"/>
    </location>
</feature>
<accession>A0A8B0SIE0</accession>
<keyword evidence="2" id="KW-1133">Transmembrane helix</keyword>
<keyword evidence="2" id="KW-0472">Membrane</keyword>
<organism evidence="5">
    <name type="scientific">Thiothrix fructosivorans</name>
    <dbReference type="NCBI Taxonomy" id="111770"/>
    <lineage>
        <taxon>Bacteria</taxon>
        <taxon>Pseudomonadati</taxon>
        <taxon>Pseudomonadota</taxon>
        <taxon>Gammaproteobacteria</taxon>
        <taxon>Thiotrichales</taxon>
        <taxon>Thiotrichaceae</taxon>
        <taxon>Thiothrix</taxon>
    </lineage>
</organism>
<evidence type="ECO:0000313" key="6">
    <source>
        <dbReference type="Proteomes" id="UP000664466"/>
    </source>
</evidence>
<dbReference type="Proteomes" id="UP000664466">
    <property type="component" value="Unassembled WGS sequence"/>
</dbReference>
<evidence type="ECO:0000313" key="5">
    <source>
        <dbReference type="EMBL" id="QTX10891.1"/>
    </source>
</evidence>
<name>A0A8B0SIE0_9GAMM</name>
<dbReference type="SUPFAM" id="SSF51261">
    <property type="entry name" value="Duplicated hybrid motif"/>
    <property type="match status" value="1"/>
</dbReference>
<dbReference type="AlphaFoldDB" id="A0A8B0SIE0"/>
<keyword evidence="1" id="KW-0732">Signal</keyword>
<reference evidence="5" key="2">
    <citation type="submission" date="2021-04" db="EMBL/GenBank/DDBJ databases">
        <title>Complete Genome and methylome analysis of Thiothrix fructosivorans ATCC 49748.</title>
        <authorList>
            <person name="Fomenkov A."/>
            <person name="Sun L."/>
            <person name="Vincze T."/>
            <person name="Grabovich M.Y."/>
            <person name="Roberts R.J."/>
        </authorList>
    </citation>
    <scope>NUCLEOTIDE SEQUENCE</scope>
    <source>
        <strain evidence="5">ATCC 49748</strain>
    </source>
</reference>
<keyword evidence="2" id="KW-0812">Transmembrane</keyword>
<dbReference type="CDD" id="cd12797">
    <property type="entry name" value="M23_peptidase"/>
    <property type="match status" value="1"/>
</dbReference>